<dbReference type="Gene3D" id="3.10.620.30">
    <property type="match status" value="1"/>
</dbReference>
<dbReference type="Gene3D" id="2.60.120.1130">
    <property type="match status" value="1"/>
</dbReference>
<keyword evidence="1" id="KW-0732">Signal</keyword>
<dbReference type="InterPro" id="IPR024618">
    <property type="entry name" value="DUF3857"/>
</dbReference>
<evidence type="ECO:0000256" key="1">
    <source>
        <dbReference type="SAM" id="SignalP"/>
    </source>
</evidence>
<evidence type="ECO:0000259" key="2">
    <source>
        <dbReference type="Pfam" id="PF01841"/>
    </source>
</evidence>
<feature type="chain" id="PRO_5045456062" evidence="1">
    <location>
        <begin position="21"/>
        <end position="660"/>
    </location>
</feature>
<accession>A0ABV8JPZ0</accession>
<dbReference type="EMBL" id="JBHSAW010000008">
    <property type="protein sequence ID" value="MFC4096495.1"/>
    <property type="molecule type" value="Genomic_DNA"/>
</dbReference>
<reference evidence="5" key="1">
    <citation type="journal article" date="2019" name="Int. J. Syst. Evol. Microbiol.">
        <title>The Global Catalogue of Microorganisms (GCM) 10K type strain sequencing project: providing services to taxonomists for standard genome sequencing and annotation.</title>
        <authorList>
            <consortium name="The Broad Institute Genomics Platform"/>
            <consortium name="The Broad Institute Genome Sequencing Center for Infectious Disease"/>
            <person name="Wu L."/>
            <person name="Ma J."/>
        </authorList>
    </citation>
    <scope>NUCLEOTIDE SEQUENCE [LARGE SCALE GENOMIC DNA]</scope>
    <source>
        <strain evidence="5">CECT 7477</strain>
    </source>
</reference>
<organism evidence="4 5">
    <name type="scientific">Euzebyella saccharophila</name>
    <dbReference type="NCBI Taxonomy" id="679664"/>
    <lineage>
        <taxon>Bacteria</taxon>
        <taxon>Pseudomonadati</taxon>
        <taxon>Bacteroidota</taxon>
        <taxon>Flavobacteriia</taxon>
        <taxon>Flavobacteriales</taxon>
        <taxon>Flavobacteriaceae</taxon>
        <taxon>Euzebyella</taxon>
    </lineage>
</organism>
<feature type="domain" description="Transglutaminase-like" evidence="2">
    <location>
        <begin position="297"/>
        <end position="380"/>
    </location>
</feature>
<keyword evidence="5" id="KW-1185">Reference proteome</keyword>
<evidence type="ECO:0000313" key="5">
    <source>
        <dbReference type="Proteomes" id="UP001595814"/>
    </source>
</evidence>
<dbReference type="RefSeq" id="WP_192463491.1">
    <property type="nucleotide sequence ID" value="NZ_JACYFJ010000008.1"/>
</dbReference>
<dbReference type="Pfam" id="PF01841">
    <property type="entry name" value="Transglut_core"/>
    <property type="match status" value="1"/>
</dbReference>
<dbReference type="InterPro" id="IPR002931">
    <property type="entry name" value="Transglutaminase-like"/>
</dbReference>
<feature type="signal peptide" evidence="1">
    <location>
        <begin position="1"/>
        <end position="20"/>
    </location>
</feature>
<proteinExistence type="predicted"/>
<evidence type="ECO:0000259" key="3">
    <source>
        <dbReference type="Pfam" id="PF12969"/>
    </source>
</evidence>
<dbReference type="Proteomes" id="UP001595814">
    <property type="component" value="Unassembled WGS sequence"/>
</dbReference>
<evidence type="ECO:0000313" key="4">
    <source>
        <dbReference type="EMBL" id="MFC4096495.1"/>
    </source>
</evidence>
<dbReference type="SUPFAM" id="SSF54001">
    <property type="entry name" value="Cysteine proteinases"/>
    <property type="match status" value="1"/>
</dbReference>
<comment type="caution">
    <text evidence="4">The sequence shown here is derived from an EMBL/GenBank/DDBJ whole genome shotgun (WGS) entry which is preliminary data.</text>
</comment>
<dbReference type="Gene3D" id="2.60.40.3140">
    <property type="match status" value="1"/>
</dbReference>
<protein>
    <submittedName>
        <fullName evidence="4">Transglutaminase domain-containing protein</fullName>
    </submittedName>
</protein>
<gene>
    <name evidence="4" type="ORF">ACFOUT_11465</name>
</gene>
<name>A0ABV8JPZ0_9FLAO</name>
<sequence>MILKKMLLVVTLLACFQIWAQEVEFGNVSKEELKEISYAADPDASAAVTFRKQETYLLSSNGILRLITEVHERIKIYNKDGFEYATEKVNLFKAGSDKEEVRKIKASTYNLENDKVVEYSLEKDQIFDTEMSFNYDQVKFTMPNVKEGSVIEFTYSISSPFVWNIDEFRFQRDIPVKHLIAELRTPKGFNFRQTQKGFIILNSKKMTKQDHRLGMEVVITSYDLKNIPAMKAENYVDNIDNYRSGAMFELVSIDIPGTPYRSYAQTWQDVAKTIGSSSDYKNDLDKTRSFKEELKTVLGGKTDQLQIAKDLFKYVKDETEWNGLDGKSFQNGIKKTLKEKKGNAADINLLLVAMMRDAGIRANPVILSTKDNSMPFFPTVDRLNFVIAHAFIDGKNYYMDATEEFSDINLLPVRDYNWGGLLVDNHNKVWKHITAIKPKKANSIYALDISLDTEGYAEGSFRSRLSDHSAYRFRENFKNRDLDEYLNEMEQRYLGIEISDYEAGNTDTYEGMVTEKFVYETENGADVIGDKLYVHPLAFLRMQENPFKLEKREYPIDFGFPFRDRYMVNIKLPQGYLVESMPENVLVHLPNELGSYKYVVKKNAAGIQLSVTFDLNSAIISATNYAELKEYYNQIIIKGSEQVVLAKASNEHNQSTAGSR</sequence>
<dbReference type="Pfam" id="PF12969">
    <property type="entry name" value="DUF3857"/>
    <property type="match status" value="1"/>
</dbReference>
<dbReference type="InterPro" id="IPR038765">
    <property type="entry name" value="Papain-like_cys_pep_sf"/>
</dbReference>
<feature type="domain" description="DUF3857" evidence="3">
    <location>
        <begin position="68"/>
        <end position="228"/>
    </location>
</feature>